<keyword evidence="2" id="KW-1185">Reference proteome</keyword>
<dbReference type="Proteomes" id="UP000541185">
    <property type="component" value="Unassembled WGS sequence"/>
</dbReference>
<protein>
    <recommendedName>
        <fullName evidence="3">Carboxypeptidase regulatory-like domain-containing protein</fullName>
    </recommendedName>
</protein>
<dbReference type="AlphaFoldDB" id="A0A848H6S5"/>
<dbReference type="RefSeq" id="WP_169420476.1">
    <property type="nucleotide sequence ID" value="NZ_JABBFX010000002.1"/>
</dbReference>
<evidence type="ECO:0000313" key="2">
    <source>
        <dbReference type="Proteomes" id="UP000541185"/>
    </source>
</evidence>
<reference evidence="1 2" key="1">
    <citation type="submission" date="2020-04" db="EMBL/GenBank/DDBJ databases">
        <title>Ramlibacter sp. G-1-2-2 isolated from soil.</title>
        <authorList>
            <person name="Dahal R.H."/>
        </authorList>
    </citation>
    <scope>NUCLEOTIDE SEQUENCE [LARGE SCALE GENOMIC DNA]</scope>
    <source>
        <strain evidence="1 2">G-1-2-2</strain>
    </source>
</reference>
<accession>A0A848H6S5</accession>
<comment type="caution">
    <text evidence="1">The sequence shown here is derived from an EMBL/GenBank/DDBJ whole genome shotgun (WGS) entry which is preliminary data.</text>
</comment>
<name>A0A848H6S5_9BURK</name>
<proteinExistence type="predicted"/>
<organism evidence="1 2">
    <name type="scientific">Ramlibacter agri</name>
    <dbReference type="NCBI Taxonomy" id="2728837"/>
    <lineage>
        <taxon>Bacteria</taxon>
        <taxon>Pseudomonadati</taxon>
        <taxon>Pseudomonadota</taxon>
        <taxon>Betaproteobacteria</taxon>
        <taxon>Burkholderiales</taxon>
        <taxon>Comamonadaceae</taxon>
        <taxon>Ramlibacter</taxon>
    </lineage>
</organism>
<gene>
    <name evidence="1" type="ORF">HHL11_20785</name>
</gene>
<dbReference type="EMBL" id="JABBFX010000002">
    <property type="protein sequence ID" value="NML46197.1"/>
    <property type="molecule type" value="Genomic_DNA"/>
</dbReference>
<evidence type="ECO:0000313" key="1">
    <source>
        <dbReference type="EMBL" id="NML46197.1"/>
    </source>
</evidence>
<evidence type="ECO:0008006" key="3">
    <source>
        <dbReference type="Google" id="ProtNLM"/>
    </source>
</evidence>
<sequence length="147" mass="16074">MIHAAWRFAVVLAAVPVAVPATLLWAHMHAPPPPERGSVDGYAYQTGRQASWLDLARHRDGYDLRIRFSEGWRQAQLGDVKLDIFDASGKDVFTLRDAGPNTDVQLPAGSYRILAQAGRNAITGSAVLAPGRTVRVRMHWAHEPVAG</sequence>